<keyword evidence="3" id="KW-1185">Reference proteome</keyword>
<reference evidence="2 3" key="1">
    <citation type="journal article" date="2021" name="bioRxiv">
        <title>Chromosome-scale and haplotype-resolved genome assembly of a tetraploid potato cultivar.</title>
        <authorList>
            <person name="Sun H."/>
            <person name="Jiao W.-B."/>
            <person name="Krause K."/>
            <person name="Campoy J.A."/>
            <person name="Goel M."/>
            <person name="Folz-Donahue K."/>
            <person name="Kukat C."/>
            <person name="Huettel B."/>
            <person name="Schneeberger K."/>
        </authorList>
    </citation>
    <scope>NUCLEOTIDE SEQUENCE [LARGE SCALE GENOMIC DNA]</scope>
    <source>
        <strain evidence="2">SolTubOtavaFocal</strain>
        <tissue evidence="2">Leaves</tissue>
    </source>
</reference>
<dbReference type="Proteomes" id="UP000826656">
    <property type="component" value="Unassembled WGS sequence"/>
</dbReference>
<comment type="caution">
    <text evidence="2">The sequence shown here is derived from an EMBL/GenBank/DDBJ whole genome shotgun (WGS) entry which is preliminary data.</text>
</comment>
<protein>
    <submittedName>
        <fullName evidence="2">Uncharacterized protein</fullName>
    </submittedName>
</protein>
<evidence type="ECO:0000256" key="1">
    <source>
        <dbReference type="SAM" id="MobiDB-lite"/>
    </source>
</evidence>
<feature type="compositionally biased region" description="Polar residues" evidence="1">
    <location>
        <begin position="44"/>
        <end position="54"/>
    </location>
</feature>
<gene>
    <name evidence="2" type="ORF">KY290_030748</name>
</gene>
<name>A0ABQ7U7F6_SOLTU</name>
<organism evidence="2 3">
    <name type="scientific">Solanum tuberosum</name>
    <name type="common">Potato</name>
    <dbReference type="NCBI Taxonomy" id="4113"/>
    <lineage>
        <taxon>Eukaryota</taxon>
        <taxon>Viridiplantae</taxon>
        <taxon>Streptophyta</taxon>
        <taxon>Embryophyta</taxon>
        <taxon>Tracheophyta</taxon>
        <taxon>Spermatophyta</taxon>
        <taxon>Magnoliopsida</taxon>
        <taxon>eudicotyledons</taxon>
        <taxon>Gunneridae</taxon>
        <taxon>Pentapetalae</taxon>
        <taxon>asterids</taxon>
        <taxon>lamiids</taxon>
        <taxon>Solanales</taxon>
        <taxon>Solanaceae</taxon>
        <taxon>Solanoideae</taxon>
        <taxon>Solaneae</taxon>
        <taxon>Solanum</taxon>
    </lineage>
</organism>
<feature type="region of interest" description="Disordered" evidence="1">
    <location>
        <begin position="29"/>
        <end position="61"/>
    </location>
</feature>
<evidence type="ECO:0000313" key="3">
    <source>
        <dbReference type="Proteomes" id="UP000826656"/>
    </source>
</evidence>
<accession>A0ABQ7U7F6</accession>
<proteinExistence type="predicted"/>
<evidence type="ECO:0000313" key="2">
    <source>
        <dbReference type="EMBL" id="KAH0742755.1"/>
    </source>
</evidence>
<sequence>MKGEKDLREIKDLASKFLQAFKNWEKEAEVEEDTMGQKEGDAKNVSNLETTRNQECSETRKETEIRTANIMQEAEQNLQIQQIHEVDPVNIQFPSSQEIIETEASNWVNSHILELSNTYGVAFEGFEKETIALLMKIDERKSMLDNKGSGKAVSTPKSRIGKNELKKLKSSLNEEVEGSRSRGRNLSLTFK</sequence>
<feature type="region of interest" description="Disordered" evidence="1">
    <location>
        <begin position="145"/>
        <end position="191"/>
    </location>
</feature>
<dbReference type="EMBL" id="JAIVGD010000023">
    <property type="protein sequence ID" value="KAH0742755.1"/>
    <property type="molecule type" value="Genomic_DNA"/>
</dbReference>